<dbReference type="GO" id="GO:0003723">
    <property type="term" value="F:RNA binding"/>
    <property type="evidence" value="ECO:0007669"/>
    <property type="project" value="InterPro"/>
</dbReference>
<reference evidence="4 5" key="1">
    <citation type="submission" date="2024-01" db="EMBL/GenBank/DDBJ databases">
        <title>The genomes of 5 underutilized Papilionoideae crops provide insights into root nodulation and disease resistanc.</title>
        <authorList>
            <person name="Jiang F."/>
        </authorList>
    </citation>
    <scope>NUCLEOTIDE SEQUENCE [LARGE SCALE GENOMIC DNA]</scope>
    <source>
        <strain evidence="4">DUOXIRENSHENG_FW03</strain>
        <tissue evidence="4">Leaves</tissue>
    </source>
</reference>
<comment type="caution">
    <text evidence="4">The sequence shown here is derived from an EMBL/GenBank/DDBJ whole genome shotgun (WGS) entry which is preliminary data.</text>
</comment>
<dbReference type="InterPro" id="IPR002885">
    <property type="entry name" value="PPR_rpt"/>
</dbReference>
<evidence type="ECO:0000313" key="4">
    <source>
        <dbReference type="EMBL" id="KAK7409999.1"/>
    </source>
</evidence>
<keyword evidence="1" id="KW-0677">Repeat</keyword>
<dbReference type="Proteomes" id="UP001386955">
    <property type="component" value="Unassembled WGS sequence"/>
</dbReference>
<evidence type="ECO:0000256" key="1">
    <source>
        <dbReference type="ARBA" id="ARBA00022737"/>
    </source>
</evidence>
<gene>
    <name evidence="4" type="ORF">VNO78_00456</name>
</gene>
<dbReference type="Gene3D" id="1.25.40.10">
    <property type="entry name" value="Tetratricopeptide repeat domain"/>
    <property type="match status" value="1"/>
</dbReference>
<keyword evidence="5" id="KW-1185">Reference proteome</keyword>
<dbReference type="PROSITE" id="PS51375">
    <property type="entry name" value="PPR"/>
    <property type="match status" value="1"/>
</dbReference>
<dbReference type="PANTHER" id="PTHR47926">
    <property type="entry name" value="PENTATRICOPEPTIDE REPEAT-CONTAINING PROTEIN"/>
    <property type="match status" value="1"/>
</dbReference>
<dbReference type="AlphaFoldDB" id="A0AAN9SXE7"/>
<dbReference type="GO" id="GO:0009451">
    <property type="term" value="P:RNA modification"/>
    <property type="evidence" value="ECO:0007669"/>
    <property type="project" value="InterPro"/>
</dbReference>
<dbReference type="EMBL" id="JAYMYS010000001">
    <property type="protein sequence ID" value="KAK7409999.1"/>
    <property type="molecule type" value="Genomic_DNA"/>
</dbReference>
<evidence type="ECO:0000256" key="3">
    <source>
        <dbReference type="SAM" id="SignalP"/>
    </source>
</evidence>
<sequence length="106" mass="12120">MIRTCLIKIGLMMDIVVRSSLVGLYAKCNAFEKAIQLFSEMPMKDVAYWNIVVSCCYQSGNFKEAPQYFSIMRRFGFELDSVTITTSISSCVRLLDLSRGMEIHEE</sequence>
<feature type="signal peptide" evidence="3">
    <location>
        <begin position="1"/>
        <end position="19"/>
    </location>
</feature>
<evidence type="ECO:0000256" key="2">
    <source>
        <dbReference type="PROSITE-ProRule" id="PRU00708"/>
    </source>
</evidence>
<proteinExistence type="predicted"/>
<keyword evidence="3" id="KW-0732">Signal</keyword>
<organism evidence="4 5">
    <name type="scientific">Psophocarpus tetragonolobus</name>
    <name type="common">Winged bean</name>
    <name type="synonym">Dolichos tetragonolobus</name>
    <dbReference type="NCBI Taxonomy" id="3891"/>
    <lineage>
        <taxon>Eukaryota</taxon>
        <taxon>Viridiplantae</taxon>
        <taxon>Streptophyta</taxon>
        <taxon>Embryophyta</taxon>
        <taxon>Tracheophyta</taxon>
        <taxon>Spermatophyta</taxon>
        <taxon>Magnoliopsida</taxon>
        <taxon>eudicotyledons</taxon>
        <taxon>Gunneridae</taxon>
        <taxon>Pentapetalae</taxon>
        <taxon>rosids</taxon>
        <taxon>fabids</taxon>
        <taxon>Fabales</taxon>
        <taxon>Fabaceae</taxon>
        <taxon>Papilionoideae</taxon>
        <taxon>50 kb inversion clade</taxon>
        <taxon>NPAAA clade</taxon>
        <taxon>indigoferoid/millettioid clade</taxon>
        <taxon>Phaseoleae</taxon>
        <taxon>Psophocarpus</taxon>
    </lineage>
</organism>
<dbReference type="Pfam" id="PF13041">
    <property type="entry name" value="PPR_2"/>
    <property type="match status" value="1"/>
</dbReference>
<dbReference type="InterPro" id="IPR011990">
    <property type="entry name" value="TPR-like_helical_dom_sf"/>
</dbReference>
<feature type="repeat" description="PPR" evidence="2">
    <location>
        <begin position="45"/>
        <end position="79"/>
    </location>
</feature>
<protein>
    <recommendedName>
        <fullName evidence="6">Pentatricopeptide repeat-containing protein</fullName>
    </recommendedName>
</protein>
<evidence type="ECO:0000313" key="5">
    <source>
        <dbReference type="Proteomes" id="UP001386955"/>
    </source>
</evidence>
<name>A0AAN9SXE7_PSOTE</name>
<evidence type="ECO:0008006" key="6">
    <source>
        <dbReference type="Google" id="ProtNLM"/>
    </source>
</evidence>
<feature type="chain" id="PRO_5042924961" description="Pentatricopeptide repeat-containing protein" evidence="3">
    <location>
        <begin position="20"/>
        <end position="106"/>
    </location>
</feature>
<dbReference type="NCBIfam" id="TIGR00756">
    <property type="entry name" value="PPR"/>
    <property type="match status" value="1"/>
</dbReference>
<dbReference type="InterPro" id="IPR046960">
    <property type="entry name" value="PPR_At4g14850-like_plant"/>
</dbReference>
<accession>A0AAN9SXE7</accession>